<dbReference type="Pfam" id="PF04450">
    <property type="entry name" value="BSP"/>
    <property type="match status" value="1"/>
</dbReference>
<dbReference type="Proteomes" id="UP000593564">
    <property type="component" value="Unassembled WGS sequence"/>
</dbReference>
<reference evidence="1 2" key="2">
    <citation type="submission" date="2020-07" db="EMBL/GenBank/DDBJ databases">
        <title>Genome assembly of wild tea tree DASZ reveals pedigree and selection history of tea varieties.</title>
        <authorList>
            <person name="Zhang W."/>
        </authorList>
    </citation>
    <scope>NUCLEOTIDE SEQUENCE [LARGE SCALE GENOMIC DNA]</scope>
    <source>
        <strain evidence="2">cv. G240</strain>
        <tissue evidence="1">Leaf</tissue>
    </source>
</reference>
<name>A0A7J7HIH7_CAMSI</name>
<reference evidence="2" key="1">
    <citation type="journal article" date="2020" name="Nat. Commun.">
        <title>Genome assembly of wild tea tree DASZ reveals pedigree and selection history of tea varieties.</title>
        <authorList>
            <person name="Zhang W."/>
            <person name="Zhang Y."/>
            <person name="Qiu H."/>
            <person name="Guo Y."/>
            <person name="Wan H."/>
            <person name="Zhang X."/>
            <person name="Scossa F."/>
            <person name="Alseekh S."/>
            <person name="Zhang Q."/>
            <person name="Wang P."/>
            <person name="Xu L."/>
            <person name="Schmidt M.H."/>
            <person name="Jia X."/>
            <person name="Li D."/>
            <person name="Zhu A."/>
            <person name="Guo F."/>
            <person name="Chen W."/>
            <person name="Ni D."/>
            <person name="Usadel B."/>
            <person name="Fernie A.R."/>
            <person name="Wen W."/>
        </authorList>
    </citation>
    <scope>NUCLEOTIDE SEQUENCE [LARGE SCALE GENOMIC DNA]</scope>
    <source>
        <strain evidence="2">cv. G240</strain>
    </source>
</reference>
<evidence type="ECO:0000313" key="2">
    <source>
        <dbReference type="Proteomes" id="UP000593564"/>
    </source>
</evidence>
<dbReference type="PANTHER" id="PTHR33321">
    <property type="match status" value="1"/>
</dbReference>
<dbReference type="PANTHER" id="PTHR33321:SF12">
    <property type="entry name" value="PLANT BASIC SECRETORY PROTEIN (BSP) FAMILY PROTEIN"/>
    <property type="match status" value="1"/>
</dbReference>
<organism evidence="1 2">
    <name type="scientific">Camellia sinensis</name>
    <name type="common">Tea plant</name>
    <name type="synonym">Thea sinensis</name>
    <dbReference type="NCBI Taxonomy" id="4442"/>
    <lineage>
        <taxon>Eukaryota</taxon>
        <taxon>Viridiplantae</taxon>
        <taxon>Streptophyta</taxon>
        <taxon>Embryophyta</taxon>
        <taxon>Tracheophyta</taxon>
        <taxon>Spermatophyta</taxon>
        <taxon>Magnoliopsida</taxon>
        <taxon>eudicotyledons</taxon>
        <taxon>Gunneridae</taxon>
        <taxon>Pentapetalae</taxon>
        <taxon>asterids</taxon>
        <taxon>Ericales</taxon>
        <taxon>Theaceae</taxon>
        <taxon>Camellia</taxon>
    </lineage>
</organism>
<proteinExistence type="predicted"/>
<comment type="caution">
    <text evidence="1">The sequence shown here is derived from an EMBL/GenBank/DDBJ whole genome shotgun (WGS) entry which is preliminary data.</text>
</comment>
<dbReference type="AlphaFoldDB" id="A0A7J7HIH7"/>
<evidence type="ECO:0000313" key="1">
    <source>
        <dbReference type="EMBL" id="KAF5951798.1"/>
    </source>
</evidence>
<gene>
    <name evidence="1" type="ORF">HYC85_009742</name>
</gene>
<dbReference type="InterPro" id="IPR007541">
    <property type="entry name" value="Uncharacterised_BSP"/>
</dbReference>
<evidence type="ECO:0008006" key="3">
    <source>
        <dbReference type="Google" id="ProtNLM"/>
    </source>
</evidence>
<protein>
    <recommendedName>
        <fullName evidence="3">Peptidase M1 membrane alanine aminopeptidase domain-containing protein</fullName>
    </recommendedName>
</protein>
<sequence>METTTNFIWKLYEENTDIDRKDYQRVLMVIENYQGAEAMGYDNTINVSAVFLQEFQGNLKFRFTDLIYHEMTYIWQWSGNGQAAVGLIEGIANYYLPDYAKPSTGNRWDEGYGVTAPDFVVMLNKKTRYAFSLNYFVELLGKPIDQLWSVYKAKYNGEGGGVSYGSEHTNGGGGVLSNGSEHTNVSSNIKILLSTIQFAIQFIIFVKSIRIF</sequence>
<accession>A0A7J7HIH7</accession>
<keyword evidence="2" id="KW-1185">Reference proteome</keyword>
<dbReference type="EMBL" id="JACBKZ010000004">
    <property type="protein sequence ID" value="KAF5951798.1"/>
    <property type="molecule type" value="Genomic_DNA"/>
</dbReference>